<proteinExistence type="inferred from homology"/>
<dbReference type="SUPFAM" id="SSF143243">
    <property type="entry name" value="Nqo5-like"/>
    <property type="match status" value="1"/>
</dbReference>
<comment type="similarity">
    <text evidence="1 3">Belongs to the complex I 30 kDa subunit family.</text>
</comment>
<dbReference type="Gene3D" id="3.30.460.80">
    <property type="entry name" value="NADH:ubiquinone oxidoreductase, 30kDa subunit"/>
    <property type="match status" value="1"/>
</dbReference>
<dbReference type="InterPro" id="IPR001268">
    <property type="entry name" value="NADH_UbQ_OxRdtase_30kDa_su"/>
</dbReference>
<dbReference type="GO" id="GO:0016651">
    <property type="term" value="F:oxidoreductase activity, acting on NAD(P)H"/>
    <property type="evidence" value="ECO:0007669"/>
    <property type="project" value="InterPro"/>
</dbReference>
<evidence type="ECO:0000256" key="3">
    <source>
        <dbReference type="RuleBase" id="RU003456"/>
    </source>
</evidence>
<dbReference type="EC" id="7.1.1.-" evidence="4"/>
<feature type="domain" description="NADH:ubiquinone oxidoreductase 30kDa subunit" evidence="5">
    <location>
        <begin position="28"/>
        <end position="148"/>
    </location>
</feature>
<dbReference type="PROSITE" id="PS00542">
    <property type="entry name" value="COMPLEX1_30K"/>
    <property type="match status" value="1"/>
</dbReference>
<dbReference type="RefSeq" id="WP_081202088.1">
    <property type="nucleotide sequence ID" value="NZ_FOCZ01000009.1"/>
</dbReference>
<evidence type="ECO:0000256" key="1">
    <source>
        <dbReference type="ARBA" id="ARBA00007569"/>
    </source>
</evidence>
<evidence type="ECO:0000256" key="4">
    <source>
        <dbReference type="RuleBase" id="RU003582"/>
    </source>
</evidence>
<dbReference type="OrthoDB" id="9803286at2"/>
<evidence type="ECO:0000313" key="7">
    <source>
        <dbReference type="Proteomes" id="UP000192610"/>
    </source>
</evidence>
<dbReference type="STRING" id="354355.SAMN05660816_04638"/>
<accession>A0A1V9EJ54</accession>
<keyword evidence="3" id="KW-0520">NAD</keyword>
<dbReference type="AlphaFoldDB" id="A0A1V9EJ54"/>
<dbReference type="PANTHER" id="PTHR10884:SF14">
    <property type="entry name" value="NADH DEHYDROGENASE [UBIQUINONE] IRON-SULFUR PROTEIN 3, MITOCHONDRIAL"/>
    <property type="match status" value="1"/>
</dbReference>
<organism evidence="6 7">
    <name type="scientific">Niastella yeongjuensis</name>
    <dbReference type="NCBI Taxonomy" id="354355"/>
    <lineage>
        <taxon>Bacteria</taxon>
        <taxon>Pseudomonadati</taxon>
        <taxon>Bacteroidota</taxon>
        <taxon>Chitinophagia</taxon>
        <taxon>Chitinophagales</taxon>
        <taxon>Chitinophagaceae</taxon>
        <taxon>Niastella</taxon>
    </lineage>
</organism>
<dbReference type="InterPro" id="IPR037232">
    <property type="entry name" value="NADH_quin_OxRdtase_su_C/D-like"/>
</dbReference>
<sequence>MTNGEIKQHIVTVRPNGVFDETGEWLQVQVDISEWKTFAQWLRNDALQMDFLFCLTGIDWSATATGKTLLTMVYHFTSTVFRHTLVVKVKLDRNNPEIETVSDIWRTAEFHEREVFDLFGVKFLHHPDLRRLVLTDDFEGYPLRKDFEDPINMIKL</sequence>
<dbReference type="Pfam" id="PF00329">
    <property type="entry name" value="Complex1_30kDa"/>
    <property type="match status" value="1"/>
</dbReference>
<evidence type="ECO:0000256" key="2">
    <source>
        <dbReference type="ARBA" id="ARBA00022448"/>
    </source>
</evidence>
<evidence type="ECO:0000313" key="6">
    <source>
        <dbReference type="EMBL" id="OQP46156.1"/>
    </source>
</evidence>
<comment type="caution">
    <text evidence="6">The sequence shown here is derived from an EMBL/GenBank/DDBJ whole genome shotgun (WGS) entry which is preliminary data.</text>
</comment>
<reference evidence="7" key="1">
    <citation type="submission" date="2016-04" db="EMBL/GenBank/DDBJ databases">
        <authorList>
            <person name="Chen L."/>
            <person name="Zhuang W."/>
            <person name="Wang G."/>
        </authorList>
    </citation>
    <scope>NUCLEOTIDE SEQUENCE [LARGE SCALE GENOMIC DNA]</scope>
    <source>
        <strain evidence="7">17621</strain>
    </source>
</reference>
<keyword evidence="4" id="KW-0874">Quinone</keyword>
<dbReference type="GO" id="GO:0048038">
    <property type="term" value="F:quinone binding"/>
    <property type="evidence" value="ECO:0007669"/>
    <property type="project" value="UniProtKB-KW"/>
</dbReference>
<name>A0A1V9EJ54_9BACT</name>
<evidence type="ECO:0000259" key="5">
    <source>
        <dbReference type="Pfam" id="PF00329"/>
    </source>
</evidence>
<keyword evidence="3" id="KW-1278">Translocase</keyword>
<dbReference type="PANTHER" id="PTHR10884">
    <property type="entry name" value="NADH DEHYDROGENASE UBIQUINONE IRON-SULFUR PROTEIN 3"/>
    <property type="match status" value="1"/>
</dbReference>
<protein>
    <recommendedName>
        <fullName evidence="4">NADH-quinone oxidoreductase</fullName>
        <ecNumber evidence="4">7.1.1.-</ecNumber>
    </recommendedName>
</protein>
<keyword evidence="2 3" id="KW-0813">Transport</keyword>
<comment type="catalytic activity">
    <reaction evidence="4">
        <text>a quinone + NADH + 5 H(+)(in) = a quinol + NAD(+) + 4 H(+)(out)</text>
        <dbReference type="Rhea" id="RHEA:57888"/>
        <dbReference type="ChEBI" id="CHEBI:15378"/>
        <dbReference type="ChEBI" id="CHEBI:24646"/>
        <dbReference type="ChEBI" id="CHEBI:57540"/>
        <dbReference type="ChEBI" id="CHEBI:57945"/>
        <dbReference type="ChEBI" id="CHEBI:132124"/>
    </reaction>
</comment>
<gene>
    <name evidence="6" type="ORF">A4H97_31785</name>
</gene>
<keyword evidence="7" id="KW-1185">Reference proteome</keyword>
<dbReference type="InterPro" id="IPR020396">
    <property type="entry name" value="NADH_UbQ_OxRdtase_CS"/>
</dbReference>
<dbReference type="GO" id="GO:0008137">
    <property type="term" value="F:NADH dehydrogenase (ubiquinone) activity"/>
    <property type="evidence" value="ECO:0007669"/>
    <property type="project" value="InterPro"/>
</dbReference>
<dbReference type="Proteomes" id="UP000192610">
    <property type="component" value="Unassembled WGS sequence"/>
</dbReference>
<dbReference type="EMBL" id="LVXG01000025">
    <property type="protein sequence ID" value="OQP46156.1"/>
    <property type="molecule type" value="Genomic_DNA"/>
</dbReference>
<comment type="function">
    <text evidence="4">NDH-1 shuttles electrons from NADH, via FMN and iron-sulfur (Fe-S) centers, to quinones in the respiratory chain.</text>
</comment>